<reference evidence="4" key="1">
    <citation type="journal article" date="2019" name="Int. J. Syst. Evol. Microbiol.">
        <title>The Global Catalogue of Microorganisms (GCM) 10K type strain sequencing project: providing services to taxonomists for standard genome sequencing and annotation.</title>
        <authorList>
            <consortium name="The Broad Institute Genomics Platform"/>
            <consortium name="The Broad Institute Genome Sequencing Center for Infectious Disease"/>
            <person name="Wu L."/>
            <person name="Ma J."/>
        </authorList>
    </citation>
    <scope>NUCLEOTIDE SEQUENCE [LARGE SCALE GENOMIC DNA]</scope>
    <source>
        <strain evidence="4">CGMCC 4.7645</strain>
    </source>
</reference>
<keyword evidence="4" id="KW-1185">Reference proteome</keyword>
<evidence type="ECO:0000313" key="3">
    <source>
        <dbReference type="EMBL" id="MFD2421890.1"/>
    </source>
</evidence>
<comment type="caution">
    <text evidence="3">The sequence shown here is derived from an EMBL/GenBank/DDBJ whole genome shotgun (WGS) entry which is preliminary data.</text>
</comment>
<dbReference type="InterPro" id="IPR023210">
    <property type="entry name" value="NADP_OxRdtase_dom"/>
</dbReference>
<organism evidence="3 4">
    <name type="scientific">Amycolatopsis pigmentata</name>
    <dbReference type="NCBI Taxonomy" id="450801"/>
    <lineage>
        <taxon>Bacteria</taxon>
        <taxon>Bacillati</taxon>
        <taxon>Actinomycetota</taxon>
        <taxon>Actinomycetes</taxon>
        <taxon>Pseudonocardiales</taxon>
        <taxon>Pseudonocardiaceae</taxon>
        <taxon>Amycolatopsis</taxon>
    </lineage>
</organism>
<name>A0ABW5G3S2_9PSEU</name>
<feature type="domain" description="NADP-dependent oxidoreductase" evidence="2">
    <location>
        <begin position="32"/>
        <end position="115"/>
    </location>
</feature>
<dbReference type="Proteomes" id="UP001597417">
    <property type="component" value="Unassembled WGS sequence"/>
</dbReference>
<dbReference type="InterPro" id="IPR036812">
    <property type="entry name" value="NAD(P)_OxRdtase_dom_sf"/>
</dbReference>
<sequence length="147" mass="15692">MPDLRAEQRITRFGDRAGYRIVRHARGHQRPEPSRRGGRPTPADLAARDTVAKVAGELGATPAQVGLAWVLDRARRSATALVPITSAPTAADLTENLQAVDLVLSTEDTERLDSAAGFSLGEPHVHNLEAEAYVTSADLIRPAIPAA</sequence>
<dbReference type="RefSeq" id="WP_378270747.1">
    <property type="nucleotide sequence ID" value="NZ_JBHUKR010000023.1"/>
</dbReference>
<dbReference type="EMBL" id="JBHUKR010000023">
    <property type="protein sequence ID" value="MFD2421890.1"/>
    <property type="molecule type" value="Genomic_DNA"/>
</dbReference>
<evidence type="ECO:0000256" key="1">
    <source>
        <dbReference type="SAM" id="MobiDB-lite"/>
    </source>
</evidence>
<gene>
    <name evidence="3" type="ORF">ACFSXZ_36735</name>
</gene>
<dbReference type="SUPFAM" id="SSF51430">
    <property type="entry name" value="NAD(P)-linked oxidoreductase"/>
    <property type="match status" value="1"/>
</dbReference>
<protein>
    <submittedName>
        <fullName evidence="3">Aldo/keto reductase</fullName>
    </submittedName>
</protein>
<proteinExistence type="predicted"/>
<evidence type="ECO:0000313" key="4">
    <source>
        <dbReference type="Proteomes" id="UP001597417"/>
    </source>
</evidence>
<accession>A0ABW5G3S2</accession>
<dbReference type="Pfam" id="PF00248">
    <property type="entry name" value="Aldo_ket_red"/>
    <property type="match status" value="1"/>
</dbReference>
<dbReference type="Gene3D" id="3.20.20.100">
    <property type="entry name" value="NADP-dependent oxidoreductase domain"/>
    <property type="match status" value="1"/>
</dbReference>
<evidence type="ECO:0000259" key="2">
    <source>
        <dbReference type="Pfam" id="PF00248"/>
    </source>
</evidence>
<feature type="region of interest" description="Disordered" evidence="1">
    <location>
        <begin position="24"/>
        <end position="44"/>
    </location>
</feature>